<proteinExistence type="predicted"/>
<keyword evidence="5" id="KW-0808">Transferase</keyword>
<dbReference type="GO" id="GO:0016747">
    <property type="term" value="F:acyltransferase activity, transferring groups other than amino-acyl groups"/>
    <property type="evidence" value="ECO:0007669"/>
    <property type="project" value="InterPro"/>
</dbReference>
<organism evidence="5">
    <name type="scientific">Sinomonas puerhi</name>
    <dbReference type="NCBI Taxonomy" id="3238584"/>
    <lineage>
        <taxon>Bacteria</taxon>
        <taxon>Bacillati</taxon>
        <taxon>Actinomycetota</taxon>
        <taxon>Actinomycetes</taxon>
        <taxon>Micrococcales</taxon>
        <taxon>Micrococcaceae</taxon>
        <taxon>Sinomonas</taxon>
    </lineage>
</organism>
<feature type="compositionally biased region" description="Polar residues" evidence="1">
    <location>
        <begin position="10"/>
        <end position="20"/>
    </location>
</feature>
<dbReference type="Pfam" id="PF01757">
    <property type="entry name" value="Acyl_transf_3"/>
    <property type="match status" value="1"/>
</dbReference>
<feature type="transmembrane region" description="Helical" evidence="2">
    <location>
        <begin position="227"/>
        <end position="244"/>
    </location>
</feature>
<gene>
    <name evidence="5" type="ORF">AB5L97_12195</name>
</gene>
<reference evidence="5" key="1">
    <citation type="submission" date="2024-07" db="EMBL/GenBank/DDBJ databases">
        <authorList>
            <person name="fu j."/>
        </authorList>
    </citation>
    <scope>NUCLEOTIDE SEQUENCE</scope>
    <source>
        <strain evidence="5">P10A9</strain>
    </source>
</reference>
<feature type="transmembrane region" description="Helical" evidence="2">
    <location>
        <begin position="168"/>
        <end position="186"/>
    </location>
</feature>
<name>A0AB39L835_9MICC</name>
<dbReference type="InterPro" id="IPR050879">
    <property type="entry name" value="Acyltransferase_3"/>
</dbReference>
<keyword evidence="2" id="KW-0812">Transmembrane</keyword>
<feature type="transmembrane region" description="Helical" evidence="2">
    <location>
        <begin position="349"/>
        <end position="366"/>
    </location>
</feature>
<dbReference type="Pfam" id="PF19040">
    <property type="entry name" value="SGNH"/>
    <property type="match status" value="1"/>
</dbReference>
<dbReference type="GO" id="GO:0016020">
    <property type="term" value="C:membrane"/>
    <property type="evidence" value="ECO:0007669"/>
    <property type="project" value="TreeGrafter"/>
</dbReference>
<evidence type="ECO:0000259" key="4">
    <source>
        <dbReference type="Pfam" id="PF19040"/>
    </source>
</evidence>
<dbReference type="AlphaFoldDB" id="A0AB39L835"/>
<feature type="transmembrane region" description="Helical" evidence="2">
    <location>
        <begin position="387"/>
        <end position="409"/>
    </location>
</feature>
<feature type="transmembrane region" description="Helical" evidence="2">
    <location>
        <begin position="282"/>
        <end position="303"/>
    </location>
</feature>
<dbReference type="PANTHER" id="PTHR23028">
    <property type="entry name" value="ACETYLTRANSFERASE"/>
    <property type="match status" value="1"/>
</dbReference>
<feature type="domain" description="SGNH" evidence="4">
    <location>
        <begin position="478"/>
        <end position="709"/>
    </location>
</feature>
<dbReference type="PANTHER" id="PTHR23028:SF53">
    <property type="entry name" value="ACYL_TRANSF_3 DOMAIN-CONTAINING PROTEIN"/>
    <property type="match status" value="1"/>
</dbReference>
<dbReference type="GO" id="GO:0009103">
    <property type="term" value="P:lipopolysaccharide biosynthetic process"/>
    <property type="evidence" value="ECO:0007669"/>
    <property type="project" value="TreeGrafter"/>
</dbReference>
<evidence type="ECO:0000256" key="2">
    <source>
        <dbReference type="SAM" id="Phobius"/>
    </source>
</evidence>
<dbReference type="EMBL" id="CP163302">
    <property type="protein sequence ID" value="XDP47371.1"/>
    <property type="molecule type" value="Genomic_DNA"/>
</dbReference>
<feature type="transmembrane region" description="Helical" evidence="2">
    <location>
        <begin position="96"/>
        <end position="117"/>
    </location>
</feature>
<feature type="region of interest" description="Disordered" evidence="1">
    <location>
        <begin position="1"/>
        <end position="21"/>
    </location>
</feature>
<dbReference type="EC" id="2.3.1.-" evidence="5"/>
<dbReference type="RefSeq" id="WP_369047427.1">
    <property type="nucleotide sequence ID" value="NZ_CP163302.1"/>
</dbReference>
<keyword evidence="2" id="KW-1133">Transmembrane helix</keyword>
<evidence type="ECO:0000259" key="3">
    <source>
        <dbReference type="Pfam" id="PF01757"/>
    </source>
</evidence>
<keyword evidence="2" id="KW-0472">Membrane</keyword>
<sequence length="719" mass="78195">MSVSGRYFRSPNTSSGTKPSASVKELRKDIQGLRAIAVGLVVLNHLWPGRVTGGYVGVDVFFVISGYLITNHLLSELNRRGSINFGRFYARRARRLLPAALLVSLVSLGLAFAFLPFDRWSSIGSETIGAAFYFENWLLAVKSVNYSAHNQMASTVQHYWSLSVEEQFYIVWPFLLLGLFWLSTRFRLKAGRVLLAGMILIGLGSLIFCIAYTAVDPSPAYFVTQGRVWEFATGAVIGIVSVAVSSHAVFEDRSKLLRGVLQAVGLLLILLPAATYNDHTPFPGTFALVPVIGTAVIIAVGPGRPTWSPLRIFEIRPIQYLGDVSYSLYLWHWPLIILAPAVMGRELSNTTRVAVALAAFLLAALSKHFIEDPCRKVVFANWPVRRVLWGTLVGAAAVGLMSLSVIAGASTAQKAEADRAAAIASETCFGAGSLIHPSECRVPFGSPRVVNVGDNEAPWFDSPECKGDPDPLMAADQKVLTRCDFTGGRAPTGRAWLVGDSHAEQWKVAVHELARKEGWLLSESLVGGCPIVDAKRVGFMGMPSNSPIVQSKCLGWSSALTERISAEKPNVIFVSGFGAGEQIDDGTGRLQLDQYASAVQRRFSQWVNGGAKVVVLRDTPLTLDRSTPECISLNSSEPLKCANLKADALVEDPIAAGAKSMDQGRVQVIDLSNYFCPDDNCYAVIGGVHVFFDKDHVTRTYVKTLIPELISRYESLPLS</sequence>
<dbReference type="KEGG" id="spue:AB5L97_12195"/>
<accession>A0AB39L835</accession>
<feature type="transmembrane region" description="Helical" evidence="2">
    <location>
        <begin position="324"/>
        <end position="343"/>
    </location>
</feature>
<feature type="transmembrane region" description="Helical" evidence="2">
    <location>
        <begin position="256"/>
        <end position="276"/>
    </location>
</feature>
<feature type="transmembrane region" description="Helical" evidence="2">
    <location>
        <begin position="54"/>
        <end position="75"/>
    </location>
</feature>
<feature type="transmembrane region" description="Helical" evidence="2">
    <location>
        <begin position="193"/>
        <end position="215"/>
    </location>
</feature>
<dbReference type="InterPro" id="IPR002656">
    <property type="entry name" value="Acyl_transf_3_dom"/>
</dbReference>
<evidence type="ECO:0000313" key="5">
    <source>
        <dbReference type="EMBL" id="XDP47371.1"/>
    </source>
</evidence>
<feature type="domain" description="Acyltransferase 3" evidence="3">
    <location>
        <begin position="29"/>
        <end position="363"/>
    </location>
</feature>
<protein>
    <submittedName>
        <fullName evidence="5">Acyltransferase family protein</fullName>
        <ecNumber evidence="5">2.3.1.-</ecNumber>
    </submittedName>
</protein>
<dbReference type="InterPro" id="IPR043968">
    <property type="entry name" value="SGNH"/>
</dbReference>
<keyword evidence="5" id="KW-0012">Acyltransferase</keyword>
<evidence type="ECO:0000256" key="1">
    <source>
        <dbReference type="SAM" id="MobiDB-lite"/>
    </source>
</evidence>